<reference evidence="1 2" key="1">
    <citation type="submission" date="2024-07" db="EMBL/GenBank/DDBJ databases">
        <title>Enhanced genomic and transcriptomic resources for Trichinella pseudospiralis and T. spiralis underpin the discovery of pronounced molecular differences between stages and species.</title>
        <authorList>
            <person name="Pasi K.K."/>
            <person name="La Rosa G."/>
            <person name="Gomez-Morales M.A."/>
            <person name="Tosini F."/>
            <person name="Sumanam S."/>
            <person name="Young N.D."/>
            <person name="Chang B.C."/>
            <person name="Robin G.B."/>
        </authorList>
    </citation>
    <scope>NUCLEOTIDE SEQUENCE [LARGE SCALE GENOMIC DNA]</scope>
    <source>
        <strain evidence="1">ISS534</strain>
    </source>
</reference>
<organism evidence="1 2">
    <name type="scientific">Trichinella spiralis</name>
    <name type="common">Trichina worm</name>
    <dbReference type="NCBI Taxonomy" id="6334"/>
    <lineage>
        <taxon>Eukaryota</taxon>
        <taxon>Metazoa</taxon>
        <taxon>Ecdysozoa</taxon>
        <taxon>Nematoda</taxon>
        <taxon>Enoplea</taxon>
        <taxon>Dorylaimia</taxon>
        <taxon>Trichinellida</taxon>
        <taxon>Trichinellidae</taxon>
        <taxon>Trichinella</taxon>
    </lineage>
</organism>
<evidence type="ECO:0000313" key="1">
    <source>
        <dbReference type="EMBL" id="KAL1244214.1"/>
    </source>
</evidence>
<protein>
    <submittedName>
        <fullName evidence="1">Uncharacterized protein</fullName>
    </submittedName>
</protein>
<proteinExistence type="predicted"/>
<accession>A0ABR3KXP3</accession>
<evidence type="ECO:0000313" key="2">
    <source>
        <dbReference type="Proteomes" id="UP001558632"/>
    </source>
</evidence>
<name>A0ABR3KXP3_TRISP</name>
<sequence length="68" mass="7360">MCQFVSVLRSTEAYVVGFSVPFLLRCSTLLCSAVQCSVAVAVVHIELVTFIISSHLRAIELLKGSGRC</sequence>
<dbReference type="EMBL" id="JBEUSY010000137">
    <property type="protein sequence ID" value="KAL1244214.1"/>
    <property type="molecule type" value="Genomic_DNA"/>
</dbReference>
<comment type="caution">
    <text evidence="1">The sequence shown here is derived from an EMBL/GenBank/DDBJ whole genome shotgun (WGS) entry which is preliminary data.</text>
</comment>
<dbReference type="Proteomes" id="UP001558632">
    <property type="component" value="Unassembled WGS sequence"/>
</dbReference>
<keyword evidence="2" id="KW-1185">Reference proteome</keyword>
<gene>
    <name evidence="1" type="ORF">TSPI_00414</name>
</gene>